<dbReference type="PANTHER" id="PTHR48007">
    <property type="entry name" value="LEUCINE-RICH REPEAT RECEPTOR-LIKE PROTEIN KINASE PXC1"/>
    <property type="match status" value="1"/>
</dbReference>
<dbReference type="Pfam" id="PF00069">
    <property type="entry name" value="Pkinase"/>
    <property type="match status" value="1"/>
</dbReference>
<dbReference type="PROSITE" id="PS50011">
    <property type="entry name" value="PROTEIN_KINASE_DOM"/>
    <property type="match status" value="1"/>
</dbReference>
<keyword evidence="6 9" id="KW-1133">Transmembrane helix</keyword>
<evidence type="ECO:0000259" key="10">
    <source>
        <dbReference type="PROSITE" id="PS50011"/>
    </source>
</evidence>
<dbReference type="PANTHER" id="PTHR48007:SF40">
    <property type="entry name" value="SERINE-THREONINE_TYROSINE-PROTEIN KINASE CATALYTIC DOMAIN-CONTAINING PROTEIN"/>
    <property type="match status" value="1"/>
</dbReference>
<evidence type="ECO:0000256" key="9">
    <source>
        <dbReference type="SAM" id="Phobius"/>
    </source>
</evidence>
<keyword evidence="2" id="KW-0433">Leucine-rich repeat</keyword>
<keyword evidence="7 9" id="KW-0472">Membrane</keyword>
<evidence type="ECO:0000313" key="12">
    <source>
        <dbReference type="Proteomes" id="UP000283530"/>
    </source>
</evidence>
<comment type="caution">
    <text evidence="11">The sequence shown here is derived from an EMBL/GenBank/DDBJ whole genome shotgun (WGS) entry which is preliminary data.</text>
</comment>
<dbReference type="InterPro" id="IPR011009">
    <property type="entry name" value="Kinase-like_dom_sf"/>
</dbReference>
<keyword evidence="11" id="KW-0808">Transferase</keyword>
<dbReference type="InterPro" id="IPR046959">
    <property type="entry name" value="PRK1-6/SRF4-like"/>
</dbReference>
<dbReference type="InterPro" id="IPR032675">
    <property type="entry name" value="LRR_dom_sf"/>
</dbReference>
<reference evidence="11 12" key="1">
    <citation type="journal article" date="2019" name="Nat. Plants">
        <title>Stout camphor tree genome fills gaps in understanding of flowering plant genome evolution.</title>
        <authorList>
            <person name="Chaw S.M."/>
            <person name="Liu Y.C."/>
            <person name="Wu Y.W."/>
            <person name="Wang H.Y."/>
            <person name="Lin C.I."/>
            <person name="Wu C.S."/>
            <person name="Ke H.M."/>
            <person name="Chang L.Y."/>
            <person name="Hsu C.Y."/>
            <person name="Yang H.T."/>
            <person name="Sudianto E."/>
            <person name="Hsu M.H."/>
            <person name="Wu K.P."/>
            <person name="Wang L.N."/>
            <person name="Leebens-Mack J.H."/>
            <person name="Tsai I.J."/>
        </authorList>
    </citation>
    <scope>NUCLEOTIDE SEQUENCE [LARGE SCALE GENOMIC DNA]</scope>
    <source>
        <strain evidence="12">cv. Chaw 1501</strain>
        <tissue evidence="11">Young leaves</tissue>
    </source>
</reference>
<dbReference type="Pfam" id="PF00560">
    <property type="entry name" value="LRR_1"/>
    <property type="match status" value="1"/>
</dbReference>
<evidence type="ECO:0000256" key="1">
    <source>
        <dbReference type="ARBA" id="ARBA00004167"/>
    </source>
</evidence>
<evidence type="ECO:0000256" key="4">
    <source>
        <dbReference type="ARBA" id="ARBA00022729"/>
    </source>
</evidence>
<evidence type="ECO:0000256" key="8">
    <source>
        <dbReference type="SAM" id="MobiDB-lite"/>
    </source>
</evidence>
<name>A0A443PHZ9_9MAGN</name>
<organism evidence="11 12">
    <name type="scientific">Cinnamomum micranthum f. kanehirae</name>
    <dbReference type="NCBI Taxonomy" id="337451"/>
    <lineage>
        <taxon>Eukaryota</taxon>
        <taxon>Viridiplantae</taxon>
        <taxon>Streptophyta</taxon>
        <taxon>Embryophyta</taxon>
        <taxon>Tracheophyta</taxon>
        <taxon>Spermatophyta</taxon>
        <taxon>Magnoliopsida</taxon>
        <taxon>Magnoliidae</taxon>
        <taxon>Laurales</taxon>
        <taxon>Lauraceae</taxon>
        <taxon>Cinnamomum</taxon>
    </lineage>
</organism>
<dbReference type="InterPro" id="IPR001611">
    <property type="entry name" value="Leu-rich_rpt"/>
</dbReference>
<proteinExistence type="predicted"/>
<keyword evidence="12" id="KW-1185">Reference proteome</keyword>
<keyword evidence="3 9" id="KW-0812">Transmembrane</keyword>
<dbReference type="EMBL" id="QPKB01000008">
    <property type="protein sequence ID" value="RWR90372.1"/>
    <property type="molecule type" value="Genomic_DNA"/>
</dbReference>
<evidence type="ECO:0000313" key="11">
    <source>
        <dbReference type="EMBL" id="RWR90372.1"/>
    </source>
</evidence>
<feature type="region of interest" description="Disordered" evidence="8">
    <location>
        <begin position="601"/>
        <end position="623"/>
    </location>
</feature>
<dbReference type="STRING" id="337451.A0A443PHZ9"/>
<dbReference type="SUPFAM" id="SSF52058">
    <property type="entry name" value="L domain-like"/>
    <property type="match status" value="1"/>
</dbReference>
<evidence type="ECO:0000256" key="6">
    <source>
        <dbReference type="ARBA" id="ARBA00022989"/>
    </source>
</evidence>
<keyword evidence="11" id="KW-0418">Kinase</keyword>
<dbReference type="GO" id="GO:0016020">
    <property type="term" value="C:membrane"/>
    <property type="evidence" value="ECO:0007669"/>
    <property type="project" value="UniProtKB-SubCell"/>
</dbReference>
<keyword evidence="5" id="KW-0677">Repeat</keyword>
<comment type="subcellular location">
    <subcellularLocation>
        <location evidence="1">Membrane</location>
        <topology evidence="1">Single-pass membrane protein</topology>
    </subcellularLocation>
</comment>
<accession>A0A443PHZ9</accession>
<dbReference type="Gene3D" id="1.10.510.10">
    <property type="entry name" value="Transferase(Phosphotransferase) domain 1"/>
    <property type="match status" value="1"/>
</dbReference>
<dbReference type="AlphaFoldDB" id="A0A443PHZ9"/>
<dbReference type="Proteomes" id="UP000283530">
    <property type="component" value="Unassembled WGS sequence"/>
</dbReference>
<keyword evidence="4" id="KW-0732">Signal</keyword>
<evidence type="ECO:0000256" key="3">
    <source>
        <dbReference type="ARBA" id="ARBA00022692"/>
    </source>
</evidence>
<dbReference type="Gene3D" id="3.80.10.10">
    <property type="entry name" value="Ribonuclease Inhibitor"/>
    <property type="match status" value="1"/>
</dbReference>
<feature type="domain" description="Protein kinase" evidence="10">
    <location>
        <begin position="331"/>
        <end position="605"/>
    </location>
</feature>
<dbReference type="GO" id="GO:0005524">
    <property type="term" value="F:ATP binding"/>
    <property type="evidence" value="ECO:0007669"/>
    <property type="project" value="InterPro"/>
</dbReference>
<dbReference type="SUPFAM" id="SSF56112">
    <property type="entry name" value="Protein kinase-like (PK-like)"/>
    <property type="match status" value="1"/>
</dbReference>
<dbReference type="Gene3D" id="3.30.200.20">
    <property type="entry name" value="Phosphorylase Kinase, domain 1"/>
    <property type="match status" value="1"/>
</dbReference>
<evidence type="ECO:0000256" key="2">
    <source>
        <dbReference type="ARBA" id="ARBA00022614"/>
    </source>
</evidence>
<dbReference type="GO" id="GO:0004672">
    <property type="term" value="F:protein kinase activity"/>
    <property type="evidence" value="ECO:0007669"/>
    <property type="project" value="InterPro"/>
</dbReference>
<feature type="transmembrane region" description="Helical" evidence="9">
    <location>
        <begin position="231"/>
        <end position="255"/>
    </location>
</feature>
<sequence>MVFVIQSSKIIRVCAYGEYYAEERDALIQIRETLNSTLDLHSIWTGRPCWNNYSNWVGIGCLNSHVVHIVLEGIQLTGSLPPMVLHNITLLSKLSLKNNSLFGSLPNLANLNQLQTVSLSNNRFTGSIPLEFIDLPNLSQLELQENLLTGTIPPFSQPTLIVFNVSNNRLQGEIPETPELLRFPESSYDHNLELCGKPLRHLCPAPPVSAPPSPALTPPNPKQTKDNKLKIWSIALIAVAAALVPFTLVLVFLCYRRMKGRGRREDEHSETFTKTYNWMMQDPIFVVTDTSLEWTENRVQRSKSRGDPERTVELQFFDKARPVFDLDDLLRASAELMGKGRLGSTYKTMLESGLVVAVKRLKEMNGLSKKEFIQKMQLVGNMRHDNLVEILSIYYSKEEKLVVYEYVQGGSLFELLHDNRGARMPLDWTARLSIAEGVARGLAFLHQSLSSHKVPHANLKSSNILIQNHYHPKLTDFGFQPLVPPKKFAETLTFSKAPEFSLGKKVTYKADVYCFGLILLELITGRIPGEFSLGNGDAMDDDLSEWVRSIVHREWSNEILDLEIVAERESHEEMLKLTEIALECTSSMPQSRPQMSEVLRRIEQIKEESSSRREAQEEDIGTA</sequence>
<dbReference type="FunFam" id="3.80.10.10:FF:000129">
    <property type="entry name" value="Leucine-rich repeat receptor-like kinase"/>
    <property type="match status" value="1"/>
</dbReference>
<evidence type="ECO:0000256" key="5">
    <source>
        <dbReference type="ARBA" id="ARBA00022737"/>
    </source>
</evidence>
<dbReference type="CDD" id="cd14066">
    <property type="entry name" value="STKc_IRAK"/>
    <property type="match status" value="1"/>
</dbReference>
<dbReference type="InterPro" id="IPR000719">
    <property type="entry name" value="Prot_kinase_dom"/>
</dbReference>
<keyword evidence="11" id="KW-0675">Receptor</keyword>
<feature type="compositionally biased region" description="Basic and acidic residues" evidence="8">
    <location>
        <begin position="601"/>
        <end position="615"/>
    </location>
</feature>
<gene>
    <name evidence="11" type="ORF">CKAN_01946400</name>
</gene>
<dbReference type="OrthoDB" id="772719at2759"/>
<evidence type="ECO:0000256" key="7">
    <source>
        <dbReference type="ARBA" id="ARBA00023136"/>
    </source>
</evidence>
<protein>
    <submittedName>
        <fullName evidence="11">Putative leucine-rich repeat receptor-like protein kinase</fullName>
    </submittedName>
</protein>